<accession>A0A9J5WXB0</accession>
<proteinExistence type="predicted"/>
<gene>
    <name evidence="1" type="ORF">H5410_051045</name>
</gene>
<keyword evidence="2" id="KW-1185">Reference proteome</keyword>
<dbReference type="Proteomes" id="UP000824120">
    <property type="component" value="Chromosome 10"/>
</dbReference>
<dbReference type="EMBL" id="JACXVP010000010">
    <property type="protein sequence ID" value="KAG5580418.1"/>
    <property type="molecule type" value="Genomic_DNA"/>
</dbReference>
<organism evidence="1 2">
    <name type="scientific">Solanum commersonii</name>
    <name type="common">Commerson's wild potato</name>
    <name type="synonym">Commerson's nightshade</name>
    <dbReference type="NCBI Taxonomy" id="4109"/>
    <lineage>
        <taxon>Eukaryota</taxon>
        <taxon>Viridiplantae</taxon>
        <taxon>Streptophyta</taxon>
        <taxon>Embryophyta</taxon>
        <taxon>Tracheophyta</taxon>
        <taxon>Spermatophyta</taxon>
        <taxon>Magnoliopsida</taxon>
        <taxon>eudicotyledons</taxon>
        <taxon>Gunneridae</taxon>
        <taxon>Pentapetalae</taxon>
        <taxon>asterids</taxon>
        <taxon>lamiids</taxon>
        <taxon>Solanales</taxon>
        <taxon>Solanaceae</taxon>
        <taxon>Solanoideae</taxon>
        <taxon>Solaneae</taxon>
        <taxon>Solanum</taxon>
    </lineage>
</organism>
<protein>
    <submittedName>
        <fullName evidence="1">Uncharacterized protein</fullName>
    </submittedName>
</protein>
<comment type="caution">
    <text evidence="1">The sequence shown here is derived from an EMBL/GenBank/DDBJ whole genome shotgun (WGS) entry which is preliminary data.</text>
</comment>
<dbReference type="AlphaFoldDB" id="A0A9J5WXB0"/>
<name>A0A9J5WXB0_SOLCO</name>
<reference evidence="1 2" key="1">
    <citation type="submission" date="2020-09" db="EMBL/GenBank/DDBJ databases">
        <title>De no assembly of potato wild relative species, Solanum commersonii.</title>
        <authorList>
            <person name="Cho K."/>
        </authorList>
    </citation>
    <scope>NUCLEOTIDE SEQUENCE [LARGE SCALE GENOMIC DNA]</scope>
    <source>
        <strain evidence="1">LZ3.2</strain>
        <tissue evidence="1">Leaf</tissue>
    </source>
</reference>
<evidence type="ECO:0000313" key="1">
    <source>
        <dbReference type="EMBL" id="KAG5580418.1"/>
    </source>
</evidence>
<sequence>MASQGPSGRVAESIHNFDLLLEPQNKGCPVKLGECEGIENARLLAKSIIIALYLHPWDPVALSLSANTSFPPKVVGDSPNDSTYHCFLLIVKPIPLACLFWFTKKIRRLADQINKSMCNNFFVLAFEFLLDLL</sequence>
<evidence type="ECO:0000313" key="2">
    <source>
        <dbReference type="Proteomes" id="UP000824120"/>
    </source>
</evidence>